<reference evidence="1 2" key="1">
    <citation type="submission" date="2020-06" db="EMBL/GenBank/DDBJ databases">
        <title>Description of novel acetic acid bacteria.</title>
        <authorList>
            <person name="Sombolestani A."/>
        </authorList>
    </citation>
    <scope>NUCLEOTIDE SEQUENCE [LARGE SCALE GENOMIC DNA]</scope>
    <source>
        <strain evidence="1 2">LMG 27010</strain>
    </source>
</reference>
<comment type="caution">
    <text evidence="1">The sequence shown here is derived from an EMBL/GenBank/DDBJ whole genome shotgun (WGS) entry which is preliminary data.</text>
</comment>
<accession>A0A850PAE5</accession>
<evidence type="ECO:0000313" key="1">
    <source>
        <dbReference type="EMBL" id="NVN40918.1"/>
    </source>
</evidence>
<proteinExistence type="predicted"/>
<dbReference type="EMBL" id="JABXXR010000074">
    <property type="protein sequence ID" value="NVN40918.1"/>
    <property type="molecule type" value="Genomic_DNA"/>
</dbReference>
<protein>
    <recommendedName>
        <fullName evidence="3">Flagellar biosynthesis protein FliO</fullName>
    </recommendedName>
</protein>
<gene>
    <name evidence="1" type="ORF">HUK82_10125</name>
</gene>
<dbReference type="Proteomes" id="UP000585665">
    <property type="component" value="Unassembled WGS sequence"/>
</dbReference>
<dbReference type="AlphaFoldDB" id="A0A850PAE5"/>
<sequence length="91" mass="9585">MMFSSTLALIAVIAMILLLRLGAVRTAFLRRHGTPDGDMKITARLSLDGGKRHLTLLDIAGHQAVVLTGGPSDLLVPWPATDRTIPSGGVA</sequence>
<keyword evidence="2" id="KW-1185">Reference proteome</keyword>
<organism evidence="1 2">
    <name type="scientific">Ameyamaea chiangmaiensis</name>
    <dbReference type="NCBI Taxonomy" id="442969"/>
    <lineage>
        <taxon>Bacteria</taxon>
        <taxon>Pseudomonadati</taxon>
        <taxon>Pseudomonadota</taxon>
        <taxon>Alphaproteobacteria</taxon>
        <taxon>Acetobacterales</taxon>
        <taxon>Acetobacteraceae</taxon>
        <taxon>Ameyamaea</taxon>
    </lineage>
</organism>
<evidence type="ECO:0000313" key="2">
    <source>
        <dbReference type="Proteomes" id="UP000585665"/>
    </source>
</evidence>
<evidence type="ECO:0008006" key="3">
    <source>
        <dbReference type="Google" id="ProtNLM"/>
    </source>
</evidence>
<name>A0A850PAE5_9PROT</name>
<dbReference type="RefSeq" id="WP_176613849.1">
    <property type="nucleotide sequence ID" value="NZ_JABXXR010000074.1"/>
</dbReference>